<organism evidence="1">
    <name type="scientific">uncultured Rubrobacteraceae bacterium</name>
    <dbReference type="NCBI Taxonomy" id="349277"/>
    <lineage>
        <taxon>Bacteria</taxon>
        <taxon>Bacillati</taxon>
        <taxon>Actinomycetota</taxon>
        <taxon>Rubrobacteria</taxon>
        <taxon>Rubrobacterales</taxon>
        <taxon>Rubrobacteraceae</taxon>
        <taxon>environmental samples</taxon>
    </lineage>
</organism>
<reference evidence="1" key="1">
    <citation type="submission" date="2020-02" db="EMBL/GenBank/DDBJ databases">
        <authorList>
            <person name="Meier V. D."/>
        </authorList>
    </citation>
    <scope>NUCLEOTIDE SEQUENCE</scope>
    <source>
        <strain evidence="1">AVDCRST_MAG37</strain>
    </source>
</reference>
<dbReference type="AlphaFoldDB" id="A0A6J4QX64"/>
<accession>A0A6J4QX64</accession>
<protein>
    <submittedName>
        <fullName evidence="1">Uncharacterized protein</fullName>
    </submittedName>
</protein>
<sequence>EVRRDQRVVHRGGRTDRARRWRSLVLVKAPRAPRAARARRYTLDHAGDGCRRERGSYLFAEILPDSEQV</sequence>
<evidence type="ECO:0000313" key="1">
    <source>
        <dbReference type="EMBL" id="CAA9457782.1"/>
    </source>
</evidence>
<feature type="non-terminal residue" evidence="1">
    <location>
        <position position="1"/>
    </location>
</feature>
<gene>
    <name evidence="1" type="ORF">AVDCRST_MAG37-3211</name>
</gene>
<feature type="non-terminal residue" evidence="1">
    <location>
        <position position="69"/>
    </location>
</feature>
<proteinExistence type="predicted"/>
<dbReference type="EMBL" id="CADCVD010000165">
    <property type="protein sequence ID" value="CAA9457782.1"/>
    <property type="molecule type" value="Genomic_DNA"/>
</dbReference>
<name>A0A6J4QX64_9ACTN</name>